<dbReference type="PROSITE" id="PS01269">
    <property type="entry name" value="UPF0025"/>
    <property type="match status" value="1"/>
</dbReference>
<dbReference type="AlphaFoldDB" id="A0A7S1KMA0"/>
<dbReference type="InterPro" id="IPR028661">
    <property type="entry name" value="Vps29"/>
</dbReference>
<keyword evidence="4" id="KW-0479">Metal-binding</keyword>
<dbReference type="NCBIfam" id="TIGR00040">
    <property type="entry name" value="yfcE"/>
    <property type="match status" value="1"/>
</dbReference>
<keyword evidence="3" id="KW-0813">Transport</keyword>
<evidence type="ECO:0000256" key="5">
    <source>
        <dbReference type="ARBA" id="ARBA00022801"/>
    </source>
</evidence>
<dbReference type="GO" id="GO:0015031">
    <property type="term" value="P:protein transport"/>
    <property type="evidence" value="ECO:0007669"/>
    <property type="project" value="UniProtKB-KW"/>
</dbReference>
<name>A0A7S1KMA0_9EUKA</name>
<dbReference type="GO" id="GO:0042147">
    <property type="term" value="P:retrograde transport, endosome to Golgi"/>
    <property type="evidence" value="ECO:0007669"/>
    <property type="project" value="InterPro"/>
</dbReference>
<comment type="similarity">
    <text evidence="1 7">Belongs to the VPS29 family.</text>
</comment>
<dbReference type="InterPro" id="IPR024654">
    <property type="entry name" value="Calcineurin-like_PHP_lpxH"/>
</dbReference>
<dbReference type="GO" id="GO:0031410">
    <property type="term" value="C:cytoplasmic vesicle"/>
    <property type="evidence" value="ECO:0007669"/>
    <property type="project" value="UniProtKB-ARBA"/>
</dbReference>
<feature type="domain" description="Calcineurin-like phosphoesterase" evidence="8">
    <location>
        <begin position="16"/>
        <end position="171"/>
    </location>
</feature>
<sequence length="220" mass="24385">MSSSVSTPTTSRSHLILILGDIHTPHRTRDLPQKFKEMLSVPGKIHYVLCTGNLCSSQMEKYLRSICGAQQNVFVVRGDMDQQQGDNTTSSASSSTTTAYPQHEVVQIGSFKFGLVHGHQIVPWNDKEALAAFARKLNVDVLISGHTHDQQTYDYQGRYFINPGSATGAYTPLKGPNEEVIPSFVLVQTQGEQLIVFKYQLKAKEGLVVQKTTFQKHSSS</sequence>
<keyword evidence="6" id="KW-0653">Protein transport</keyword>
<dbReference type="GO" id="GO:0005829">
    <property type="term" value="C:cytosol"/>
    <property type="evidence" value="ECO:0007669"/>
    <property type="project" value="GOC"/>
</dbReference>
<dbReference type="PANTHER" id="PTHR11124">
    <property type="entry name" value="VACUOLAR SORTING PROTEIN VPS29"/>
    <property type="match status" value="1"/>
</dbReference>
<dbReference type="EMBL" id="HBGD01001433">
    <property type="protein sequence ID" value="CAD9077933.1"/>
    <property type="molecule type" value="Transcribed_RNA"/>
</dbReference>
<accession>A0A7S1KMA0</accession>
<gene>
    <name evidence="9" type="ORF">PCOS0759_LOCUS1165</name>
</gene>
<dbReference type="GO" id="GO:0016787">
    <property type="term" value="F:hydrolase activity"/>
    <property type="evidence" value="ECO:0007669"/>
    <property type="project" value="UniProtKB-KW"/>
</dbReference>
<proteinExistence type="inferred from homology"/>
<dbReference type="Gene3D" id="3.60.21.10">
    <property type="match status" value="1"/>
</dbReference>
<evidence type="ECO:0000256" key="1">
    <source>
        <dbReference type="ARBA" id="ARBA00005945"/>
    </source>
</evidence>
<evidence type="ECO:0000256" key="7">
    <source>
        <dbReference type="RuleBase" id="RU362040"/>
    </source>
</evidence>
<evidence type="ECO:0000313" key="9">
    <source>
        <dbReference type="EMBL" id="CAD9077933.1"/>
    </source>
</evidence>
<dbReference type="InterPro" id="IPR029052">
    <property type="entry name" value="Metallo-depent_PP-like"/>
</dbReference>
<evidence type="ECO:0000259" key="8">
    <source>
        <dbReference type="Pfam" id="PF12850"/>
    </source>
</evidence>
<dbReference type="Pfam" id="PF12850">
    <property type="entry name" value="Metallophos_2"/>
    <property type="match status" value="1"/>
</dbReference>
<reference evidence="9" key="1">
    <citation type="submission" date="2021-01" db="EMBL/GenBank/DDBJ databases">
        <authorList>
            <person name="Corre E."/>
            <person name="Pelletier E."/>
            <person name="Niang G."/>
            <person name="Scheremetjew M."/>
            <person name="Finn R."/>
            <person name="Kale V."/>
            <person name="Holt S."/>
            <person name="Cochrane G."/>
            <person name="Meng A."/>
            <person name="Brown T."/>
            <person name="Cohen L."/>
        </authorList>
    </citation>
    <scope>NUCLEOTIDE SEQUENCE</scope>
    <source>
        <strain evidence="9">WS</strain>
    </source>
</reference>
<dbReference type="GO" id="GO:0046872">
    <property type="term" value="F:metal ion binding"/>
    <property type="evidence" value="ECO:0007669"/>
    <property type="project" value="UniProtKB-KW"/>
</dbReference>
<dbReference type="SUPFAM" id="SSF56300">
    <property type="entry name" value="Metallo-dependent phosphatases"/>
    <property type="match status" value="1"/>
</dbReference>
<dbReference type="InterPro" id="IPR020935">
    <property type="entry name" value="PdiEstase_YfcE_CS"/>
</dbReference>
<dbReference type="CDD" id="cd07394">
    <property type="entry name" value="MPP_Vps29"/>
    <property type="match status" value="1"/>
</dbReference>
<dbReference type="GO" id="GO:0030904">
    <property type="term" value="C:retromer complex"/>
    <property type="evidence" value="ECO:0007669"/>
    <property type="project" value="InterPro"/>
</dbReference>
<evidence type="ECO:0000256" key="4">
    <source>
        <dbReference type="ARBA" id="ARBA00022723"/>
    </source>
</evidence>
<dbReference type="InterPro" id="IPR000979">
    <property type="entry name" value="Phosphodiesterase_MJ0936/Vps29"/>
</dbReference>
<evidence type="ECO:0000256" key="6">
    <source>
        <dbReference type="ARBA" id="ARBA00022927"/>
    </source>
</evidence>
<protein>
    <recommendedName>
        <fullName evidence="2 7">Vacuolar protein sorting-associated protein 29</fullName>
    </recommendedName>
</protein>
<evidence type="ECO:0000256" key="3">
    <source>
        <dbReference type="ARBA" id="ARBA00022448"/>
    </source>
</evidence>
<evidence type="ECO:0000256" key="2">
    <source>
        <dbReference type="ARBA" id="ARBA00017767"/>
    </source>
</evidence>
<dbReference type="FunFam" id="3.60.21.10:FF:000015">
    <property type="entry name" value="Vacuolar protein sorting-associated protein 29"/>
    <property type="match status" value="1"/>
</dbReference>
<keyword evidence="5" id="KW-0378">Hydrolase</keyword>
<organism evidence="9">
    <name type="scientific">Percolomonas cosmopolitus</name>
    <dbReference type="NCBI Taxonomy" id="63605"/>
    <lineage>
        <taxon>Eukaryota</taxon>
        <taxon>Discoba</taxon>
        <taxon>Heterolobosea</taxon>
        <taxon>Tetramitia</taxon>
        <taxon>Eutetramitia</taxon>
        <taxon>Percolomonadidae</taxon>
        <taxon>Percolomonas</taxon>
    </lineage>
</organism>